<proteinExistence type="predicted"/>
<evidence type="ECO:0000313" key="2">
    <source>
        <dbReference type="Proteomes" id="UP000718451"/>
    </source>
</evidence>
<dbReference type="EMBL" id="JAAWWL010000001">
    <property type="protein sequence ID" value="NKI31539.1"/>
    <property type="molecule type" value="Genomic_DNA"/>
</dbReference>
<name>A0ABX1GNS1_9FLAO</name>
<sequence>MDAILKSMVFGLVFIITLILTAPVFNAEKVEKDEDVKATIEAEGEIKHIAYTYSERADYPSEFLVG</sequence>
<organism evidence="1 2">
    <name type="scientific">Croceivirga thetidis</name>
    <dbReference type="NCBI Taxonomy" id="2721623"/>
    <lineage>
        <taxon>Bacteria</taxon>
        <taxon>Pseudomonadati</taxon>
        <taxon>Bacteroidota</taxon>
        <taxon>Flavobacteriia</taxon>
        <taxon>Flavobacteriales</taxon>
        <taxon>Flavobacteriaceae</taxon>
        <taxon>Croceivirga</taxon>
    </lineage>
</organism>
<accession>A0ABX1GNS1</accession>
<keyword evidence="2" id="KW-1185">Reference proteome</keyword>
<gene>
    <name evidence="1" type="ORF">HCU67_06245</name>
</gene>
<reference evidence="1 2" key="1">
    <citation type="submission" date="2020-04" db="EMBL/GenBank/DDBJ databases">
        <authorList>
            <person name="Yoon J."/>
        </authorList>
    </citation>
    <scope>NUCLEOTIDE SEQUENCE [LARGE SCALE GENOMIC DNA]</scope>
    <source>
        <strain evidence="1 2">DJ-13</strain>
    </source>
</reference>
<evidence type="ECO:0000313" key="1">
    <source>
        <dbReference type="EMBL" id="NKI31539.1"/>
    </source>
</evidence>
<dbReference type="Proteomes" id="UP000718451">
    <property type="component" value="Unassembled WGS sequence"/>
</dbReference>
<protein>
    <submittedName>
        <fullName evidence="1">Uncharacterized protein</fullName>
    </submittedName>
</protein>
<comment type="caution">
    <text evidence="1">The sequence shown here is derived from an EMBL/GenBank/DDBJ whole genome shotgun (WGS) entry which is preliminary data.</text>
</comment>